<dbReference type="EMBL" id="JAFIMR010000007">
    <property type="protein sequence ID" value="KAI1876648.1"/>
    <property type="molecule type" value="Genomic_DNA"/>
</dbReference>
<dbReference type="Proteomes" id="UP000829685">
    <property type="component" value="Unassembled WGS sequence"/>
</dbReference>
<feature type="compositionally biased region" description="Low complexity" evidence="1">
    <location>
        <begin position="62"/>
        <end position="75"/>
    </location>
</feature>
<keyword evidence="2" id="KW-0732">Signal</keyword>
<dbReference type="Gene3D" id="2.60.120.260">
    <property type="entry name" value="Galactose-binding domain-like"/>
    <property type="match status" value="1"/>
</dbReference>
<feature type="chain" id="PRO_5040493146" description="CBM-cenC domain-containing protein" evidence="2">
    <location>
        <begin position="18"/>
        <end position="346"/>
    </location>
</feature>
<feature type="signal peptide" evidence="2">
    <location>
        <begin position="1"/>
        <end position="17"/>
    </location>
</feature>
<evidence type="ECO:0008006" key="5">
    <source>
        <dbReference type="Google" id="ProtNLM"/>
    </source>
</evidence>
<accession>A0A9P9WRM7</accession>
<organism evidence="3 4">
    <name type="scientific">Neoarthrinium moseri</name>
    <dbReference type="NCBI Taxonomy" id="1658444"/>
    <lineage>
        <taxon>Eukaryota</taxon>
        <taxon>Fungi</taxon>
        <taxon>Dikarya</taxon>
        <taxon>Ascomycota</taxon>
        <taxon>Pezizomycotina</taxon>
        <taxon>Sordariomycetes</taxon>
        <taxon>Xylariomycetidae</taxon>
        <taxon>Amphisphaeriales</taxon>
        <taxon>Apiosporaceae</taxon>
        <taxon>Neoarthrinium</taxon>
    </lineage>
</organism>
<evidence type="ECO:0000256" key="1">
    <source>
        <dbReference type="SAM" id="MobiDB-lite"/>
    </source>
</evidence>
<dbReference type="AlphaFoldDB" id="A0A9P9WRM7"/>
<name>A0A9P9WRM7_9PEZI</name>
<keyword evidence="4" id="KW-1185">Reference proteome</keyword>
<protein>
    <recommendedName>
        <fullName evidence="5">CBM-cenC domain-containing protein</fullName>
    </recommendedName>
</protein>
<dbReference type="InterPro" id="IPR008979">
    <property type="entry name" value="Galactose-bd-like_sf"/>
</dbReference>
<evidence type="ECO:0000313" key="3">
    <source>
        <dbReference type="EMBL" id="KAI1876648.1"/>
    </source>
</evidence>
<evidence type="ECO:0000313" key="4">
    <source>
        <dbReference type="Proteomes" id="UP000829685"/>
    </source>
</evidence>
<feature type="compositionally biased region" description="Polar residues" evidence="1">
    <location>
        <begin position="42"/>
        <end position="52"/>
    </location>
</feature>
<comment type="caution">
    <text evidence="3">The sequence shown here is derived from an EMBL/GenBank/DDBJ whole genome shotgun (WGS) entry which is preliminary data.</text>
</comment>
<dbReference type="SUPFAM" id="SSF49785">
    <property type="entry name" value="Galactose-binding domain-like"/>
    <property type="match status" value="1"/>
</dbReference>
<proteinExistence type="predicted"/>
<gene>
    <name evidence="3" type="ORF">JX265_004174</name>
</gene>
<feature type="compositionally biased region" description="Polar residues" evidence="1">
    <location>
        <begin position="76"/>
        <end position="96"/>
    </location>
</feature>
<feature type="region of interest" description="Disordered" evidence="1">
    <location>
        <begin position="42"/>
        <end position="98"/>
    </location>
</feature>
<sequence>MHTSLFTSGLWLSLVAAKPCSDKTKDEKTILSTYDIPSTSGSINLTSSPTHESISRPGSLGPSSIKAPKAPSSSATVGPTSIPTYQTPSSSSNVEPTSLSSSATTLLNSTIIILLSIFDKADILFVNSFGIYQHRVISLYPPNYTRNFSIDVTIEHRYNYLNFSVYDDLHLKHNLSIPVRIHPKLTNVVQNPGFEDAGGSLSPWQAGIAIDGDGPDDLAFTGLAQPGSNSSNAVLLHADGPLGGGVISAFVYQTVPTVAGTIYRISYDIAISIAQPNNFYSCFFSGYHDWEAFDSFTLENTQGYRRYTAFFGAAADNQVLKFVVECDSYRGSAEIEIDNVYAVAVE</sequence>
<evidence type="ECO:0000256" key="2">
    <source>
        <dbReference type="SAM" id="SignalP"/>
    </source>
</evidence>
<reference evidence="3" key="1">
    <citation type="submission" date="2021-03" db="EMBL/GenBank/DDBJ databases">
        <title>Revisited historic fungal species revealed as producer of novel bioactive compounds through whole genome sequencing and comparative genomics.</title>
        <authorList>
            <person name="Vignolle G.A."/>
            <person name="Hochenegger N."/>
            <person name="Mach R.L."/>
            <person name="Mach-Aigner A.R."/>
            <person name="Javad Rahimi M."/>
            <person name="Salim K.A."/>
            <person name="Chan C.M."/>
            <person name="Lim L.B.L."/>
            <person name="Cai F."/>
            <person name="Druzhinina I.S."/>
            <person name="U'Ren J.M."/>
            <person name="Derntl C."/>
        </authorList>
    </citation>
    <scope>NUCLEOTIDE SEQUENCE</scope>
    <source>
        <strain evidence="3">TUCIM 5799</strain>
    </source>
</reference>